<dbReference type="Proteomes" id="UP001164020">
    <property type="component" value="Chromosome"/>
</dbReference>
<evidence type="ECO:0000313" key="1">
    <source>
        <dbReference type="EMBL" id="WAP68786.1"/>
    </source>
</evidence>
<protein>
    <recommendedName>
        <fullName evidence="3">AsmA-like C-terminal domain-containing protein</fullName>
    </recommendedName>
</protein>
<gene>
    <name evidence="1" type="ORF">OH818_26680</name>
</gene>
<dbReference type="RefSeq" id="WP_268881219.1">
    <property type="nucleotide sequence ID" value="NZ_CP114029.1"/>
</dbReference>
<evidence type="ECO:0008006" key="3">
    <source>
        <dbReference type="Google" id="ProtNLM"/>
    </source>
</evidence>
<dbReference type="EMBL" id="CP114029">
    <property type="protein sequence ID" value="WAP68786.1"/>
    <property type="molecule type" value="Genomic_DNA"/>
</dbReference>
<reference evidence="1" key="1">
    <citation type="submission" date="2022-12" db="EMBL/GenBank/DDBJ databases">
        <title>Jiella pelagia sp. nov., isolated from phosphonate enriched culture of Northwest Pacific surface seawater.</title>
        <authorList>
            <person name="Shin D.Y."/>
            <person name="Hwang C.Y."/>
        </authorList>
    </citation>
    <scope>NUCLEOTIDE SEQUENCE</scope>
    <source>
        <strain evidence="1">HL-NP1</strain>
    </source>
</reference>
<organism evidence="1 2">
    <name type="scientific">Jiella pelagia</name>
    <dbReference type="NCBI Taxonomy" id="2986949"/>
    <lineage>
        <taxon>Bacteria</taxon>
        <taxon>Pseudomonadati</taxon>
        <taxon>Pseudomonadota</taxon>
        <taxon>Alphaproteobacteria</taxon>
        <taxon>Hyphomicrobiales</taxon>
        <taxon>Aurantimonadaceae</taxon>
        <taxon>Jiella</taxon>
    </lineage>
</organism>
<evidence type="ECO:0000313" key="2">
    <source>
        <dbReference type="Proteomes" id="UP001164020"/>
    </source>
</evidence>
<accession>A0ABY7BZ43</accession>
<proteinExistence type="predicted"/>
<keyword evidence="2" id="KW-1185">Reference proteome</keyword>
<sequence>MQLAFTGGGFTTLPDLPAVLRAAGSVRHRGERAVISLDAGEVAGMPKLAILPSSLEFQHAGDGTDGALSLNVEGAADDIVRLAEHEPIIAAVTKDWEPQDFAGKARVGVGIAFHLSAAPGPEPEAEVSGLKWTVFAELKGVDVNKPIDGRRLSDLTGTAMIAEASAMGEFTGKIDGITADLTFTQPIGPHPVGDASLKISARLDDGDIKELSPALSNILQGPVAVELTQESGGFSARVDLSQSAIALPAIGWSKSAGVAGVLKFSAKNDGAALKIGDSVLEGDGFSARGSAELDDAGLKSMVLDSLALNRGDSVSARLTRIDGGIGVSIAANSIDARPMLAALEEGIGESGNGETGDKERLRVELTAERLVGFNGETMQDAAIRYDASGELVRGVSLAGTIGGAPVSMSFDPAAKDAPALRMETRDAGALLRFSGLYGKMKGGWLRTTLGTRDGAFAGQVVLTDFTLVDEERLRRLVGTAQQRADSLAVRLGRDLPVANAYFDTARATLLWKNGRLILDDGIIRGPVFGSSFSGTLIAPSGRVDMAGSFMPAYGVNRLFGALPFVGGVLGNGGEGGLIGITYRLDGLLSDPTLTVNPISLIAPGIFRRIFEY</sequence>
<name>A0ABY7BZ43_9HYPH</name>